<evidence type="ECO:0000313" key="1">
    <source>
        <dbReference type="EMBL" id="RCH45794.1"/>
    </source>
</evidence>
<protein>
    <submittedName>
        <fullName evidence="1">Uncharacterized protein</fullName>
    </submittedName>
</protein>
<sequence length="379" mass="44013">MRIDKICKTCGFDSNGVCGMYTTCKEGEECDDWEASLEYYTEITKKAPWYIKKPYDQCKISYEKFLDLLQQDEQGVGVEINIYDAIEKVYELNSVELAGVLDVSMGVLGYASTQRTIPKRKRQFSSRLHIPESFFDEFLSTQLDALKKCREEFRDCYGDELIEKFKQNGYAAMEAKIEKQNAVDKIKNEKYREENQNRYQYKEKTKMYHDLSDDYKSRDYVIAITLKEGDYYGNIFYEYSSGGYGLSVDIMEDILQFIENLDCEEINELNEEGLLNNNIALQADINGKDIHFELRNDAGEKLEKTILEDELQKYIVGYEMIRCDGRGMKKERRKCGSCENFTPIEGCAKGNCSVRGDIIQRSRIICSHDYVLKADKVLC</sequence>
<dbReference type="Proteomes" id="UP000265828">
    <property type="component" value="Unassembled WGS sequence"/>
</dbReference>
<evidence type="ECO:0000313" key="2">
    <source>
        <dbReference type="EMBL" id="RGV60583.1"/>
    </source>
</evidence>
<dbReference type="AlphaFoldDB" id="A0A367G705"/>
<reference evidence="2 4" key="2">
    <citation type="submission" date="2018-08" db="EMBL/GenBank/DDBJ databases">
        <title>A genome reference for cultivated species of the human gut microbiota.</title>
        <authorList>
            <person name="Zou Y."/>
            <person name="Xue W."/>
            <person name="Luo G."/>
        </authorList>
    </citation>
    <scope>NUCLEOTIDE SEQUENCE [LARGE SCALE GENOMIC DNA]</scope>
    <source>
        <strain evidence="2 4">AF14-23</strain>
    </source>
</reference>
<name>A0A367G705_9FIRM</name>
<proteinExistence type="predicted"/>
<dbReference type="EMBL" id="PSQG01000003">
    <property type="protein sequence ID" value="RCH45794.1"/>
    <property type="molecule type" value="Genomic_DNA"/>
</dbReference>
<accession>A0A367G705</accession>
<organism evidence="1 3">
    <name type="scientific">Blautia obeum</name>
    <dbReference type="NCBI Taxonomy" id="40520"/>
    <lineage>
        <taxon>Bacteria</taxon>
        <taxon>Bacillati</taxon>
        <taxon>Bacillota</taxon>
        <taxon>Clostridia</taxon>
        <taxon>Lachnospirales</taxon>
        <taxon>Lachnospiraceae</taxon>
        <taxon>Blautia</taxon>
    </lineage>
</organism>
<dbReference type="Proteomes" id="UP000253208">
    <property type="component" value="Unassembled WGS sequence"/>
</dbReference>
<reference evidence="1 3" key="1">
    <citation type="submission" date="2018-02" db="EMBL/GenBank/DDBJ databases">
        <title>Complete genome sequencing of Faecalibacterium prausnitzii strains isolated from the human gut.</title>
        <authorList>
            <person name="Fitzgerald B.C."/>
            <person name="Shkoporov A.N."/>
            <person name="Ross P.R."/>
            <person name="Hill C."/>
        </authorList>
    </citation>
    <scope>NUCLEOTIDE SEQUENCE [LARGE SCALE GENOMIC DNA]</scope>
    <source>
        <strain evidence="1 3">APC942/31-1</strain>
    </source>
</reference>
<evidence type="ECO:0000313" key="3">
    <source>
        <dbReference type="Proteomes" id="UP000253208"/>
    </source>
</evidence>
<gene>
    <name evidence="1" type="ORF">C4886_02980</name>
    <name evidence="2" type="ORF">DWW07_16795</name>
</gene>
<evidence type="ECO:0000313" key="4">
    <source>
        <dbReference type="Proteomes" id="UP000265828"/>
    </source>
</evidence>
<dbReference type="EMBL" id="QRZI01000017">
    <property type="protein sequence ID" value="RGV60583.1"/>
    <property type="molecule type" value="Genomic_DNA"/>
</dbReference>
<comment type="caution">
    <text evidence="1">The sequence shown here is derived from an EMBL/GenBank/DDBJ whole genome shotgun (WGS) entry which is preliminary data.</text>
</comment>
<dbReference type="RefSeq" id="WP_114001666.1">
    <property type="nucleotide sequence ID" value="NZ_CAXSLC010000031.1"/>
</dbReference>